<dbReference type="NCBIfam" id="TIGR04294">
    <property type="entry name" value="pre_pil_HX9DG"/>
    <property type="match status" value="1"/>
</dbReference>
<accession>K5DN88</accession>
<evidence type="ECO:0000256" key="1">
    <source>
        <dbReference type="SAM" id="MobiDB-lite"/>
    </source>
</evidence>
<gene>
    <name evidence="3" type="ORF">RBSH_00699</name>
</gene>
<dbReference type="Proteomes" id="UP000007993">
    <property type="component" value="Unassembled WGS sequence"/>
</dbReference>
<dbReference type="InterPro" id="IPR045584">
    <property type="entry name" value="Pilin-like"/>
</dbReference>
<sequence>MNKVSLFRNRSAFTLVELLVVIAIIGVLVGLLLPAVQAAREAARRMQCSNNFKQIGLAMHNYHSSYNLLPALSGGTDNEGGTSGDHNNRFWLSWRVGLLPFIEQQGLWEQISNPMEKDVGGTVRNFQPMGPVPWHTTYAPWLTQVNSFRCPSDPTVRESGSNQVAFCNYNACAGDATFEQQHGGVDDAGNASNSGEWGAAAGSKWSRGVFRARHYMGFRDIVDGLSNTIAAGEVIAYAGDLSLKGAIYTAGGNAKGPVNNPPGSWEATLVDPLKPTRYDESLAPGGGGGTVGVDTNTIHHHKGRRWPDGRMAYGAIHTVRPPNSYSVQQAEGNTGYITPSSNHAGGVHVLMADGAVKFVTESIDTGNQMSPAIGSDPVTGGWGTKVDGGKESPFGAWGALGTRNGKETDATIP</sequence>
<dbReference type="InterPro" id="IPR011453">
    <property type="entry name" value="DUF1559"/>
</dbReference>
<dbReference type="PANTHER" id="PTHR30093">
    <property type="entry name" value="GENERAL SECRETION PATHWAY PROTEIN G"/>
    <property type="match status" value="1"/>
</dbReference>
<dbReference type="RefSeq" id="WP_007330688.1">
    <property type="nucleotide sequence ID" value="NZ_AMCW01000018.1"/>
</dbReference>
<evidence type="ECO:0000313" key="4">
    <source>
        <dbReference type="Proteomes" id="UP000007993"/>
    </source>
</evidence>
<dbReference type="Gene3D" id="3.30.700.10">
    <property type="entry name" value="Glycoprotein, Type 4 Pilin"/>
    <property type="match status" value="1"/>
</dbReference>
<feature type="domain" description="DUF1559" evidence="2">
    <location>
        <begin position="37"/>
        <end position="365"/>
    </location>
</feature>
<dbReference type="PANTHER" id="PTHR30093:SF2">
    <property type="entry name" value="TYPE II SECRETION SYSTEM PROTEIN H"/>
    <property type="match status" value="1"/>
</dbReference>
<dbReference type="SUPFAM" id="SSF54523">
    <property type="entry name" value="Pili subunits"/>
    <property type="match status" value="1"/>
</dbReference>
<reference evidence="3 4" key="1">
    <citation type="journal article" date="2013" name="Mar. Genomics">
        <title>Expression of sulfatases in Rhodopirellula baltica and the diversity of sulfatases in the genus Rhodopirellula.</title>
        <authorList>
            <person name="Wegner C.E."/>
            <person name="Richter-Heitmann T."/>
            <person name="Klindworth A."/>
            <person name="Klockow C."/>
            <person name="Richter M."/>
            <person name="Achstetter T."/>
            <person name="Glockner F.O."/>
            <person name="Harder J."/>
        </authorList>
    </citation>
    <scope>NUCLEOTIDE SEQUENCE [LARGE SCALE GENOMIC DNA]</scope>
    <source>
        <strain evidence="3 4">SH28</strain>
    </source>
</reference>
<dbReference type="Pfam" id="PF07596">
    <property type="entry name" value="SBP_bac_10"/>
    <property type="match status" value="1"/>
</dbReference>
<comment type="caution">
    <text evidence="3">The sequence shown here is derived from an EMBL/GenBank/DDBJ whole genome shotgun (WGS) entry which is preliminary data.</text>
</comment>
<evidence type="ECO:0000313" key="3">
    <source>
        <dbReference type="EMBL" id="EKK03958.1"/>
    </source>
</evidence>
<feature type="region of interest" description="Disordered" evidence="1">
    <location>
        <begin position="394"/>
        <end position="413"/>
    </location>
</feature>
<feature type="region of interest" description="Disordered" evidence="1">
    <location>
        <begin position="282"/>
        <end position="306"/>
    </location>
</feature>
<dbReference type="Pfam" id="PF07963">
    <property type="entry name" value="N_methyl"/>
    <property type="match status" value="1"/>
</dbReference>
<dbReference type="AlphaFoldDB" id="K5DN88"/>
<evidence type="ECO:0000259" key="2">
    <source>
        <dbReference type="Pfam" id="PF07596"/>
    </source>
</evidence>
<organism evidence="3 4">
    <name type="scientific">Rhodopirellula baltica SH28</name>
    <dbReference type="NCBI Taxonomy" id="993517"/>
    <lineage>
        <taxon>Bacteria</taxon>
        <taxon>Pseudomonadati</taxon>
        <taxon>Planctomycetota</taxon>
        <taxon>Planctomycetia</taxon>
        <taxon>Pirellulales</taxon>
        <taxon>Pirellulaceae</taxon>
        <taxon>Rhodopirellula</taxon>
    </lineage>
</organism>
<dbReference type="NCBIfam" id="TIGR02532">
    <property type="entry name" value="IV_pilin_GFxxxE"/>
    <property type="match status" value="1"/>
</dbReference>
<dbReference type="EMBL" id="AMCW01000018">
    <property type="protein sequence ID" value="EKK03958.1"/>
    <property type="molecule type" value="Genomic_DNA"/>
</dbReference>
<proteinExistence type="predicted"/>
<dbReference type="PATRIC" id="fig|993517.3.peg.765"/>
<protein>
    <submittedName>
        <fullName evidence="3">Protein containing DUF1559</fullName>
    </submittedName>
</protein>
<name>K5DN88_RHOBT</name>
<dbReference type="InterPro" id="IPR027558">
    <property type="entry name" value="Pre_pil_HX9DG_C"/>
</dbReference>
<dbReference type="InterPro" id="IPR012902">
    <property type="entry name" value="N_methyl_site"/>
</dbReference>
<feature type="compositionally biased region" description="Basic and acidic residues" evidence="1">
    <location>
        <begin position="404"/>
        <end position="413"/>
    </location>
</feature>